<reference evidence="1 2" key="1">
    <citation type="journal article" date="2023" name="Elife">
        <title>Identification of key yeast species and microbe-microbe interactions impacting larval growth of Drosophila in the wild.</title>
        <authorList>
            <person name="Mure A."/>
            <person name="Sugiura Y."/>
            <person name="Maeda R."/>
            <person name="Honda K."/>
            <person name="Sakurai N."/>
            <person name="Takahashi Y."/>
            <person name="Watada M."/>
            <person name="Katoh T."/>
            <person name="Gotoh A."/>
            <person name="Gotoh Y."/>
            <person name="Taniguchi I."/>
            <person name="Nakamura K."/>
            <person name="Hayashi T."/>
            <person name="Katayama T."/>
            <person name="Uemura T."/>
            <person name="Hattori Y."/>
        </authorList>
    </citation>
    <scope>NUCLEOTIDE SEQUENCE [LARGE SCALE GENOMIC DNA]</scope>
    <source>
        <strain evidence="1 2">PK-24</strain>
    </source>
</reference>
<protein>
    <submittedName>
        <fullName evidence="1">Rxt3 protein</fullName>
    </submittedName>
</protein>
<name>A0AAV5R170_PICKL</name>
<sequence>MTTEVSSQSQSQSLIEKMHSQCNSLPSKHLGYINYTEHPSPNNYSANFINLDTDTDINIDTHSYIHNSNTLLPNFISKYINYTIDIKIPSYSLYNNENVLNRSLWGTDIYTDDSDIIAILFHSGILHSNDPFGNNNPVVSTVKNFNFNANVNDLTDNQRISDELIVRLRILPTLNKYIGKFRNNYNSRSWTNSTHDGVSISIDSIYWSRNSNTL</sequence>
<dbReference type="AlphaFoldDB" id="A0AAV5R170"/>
<dbReference type="Proteomes" id="UP001378960">
    <property type="component" value="Unassembled WGS sequence"/>
</dbReference>
<keyword evidence="2" id="KW-1185">Reference proteome</keyword>
<dbReference type="Pfam" id="PF08642">
    <property type="entry name" value="Rxt3"/>
    <property type="match status" value="1"/>
</dbReference>
<dbReference type="Gene3D" id="2.170.130.20">
    <property type="entry name" value="LCCL-like domain"/>
    <property type="match status" value="1"/>
</dbReference>
<evidence type="ECO:0000313" key="1">
    <source>
        <dbReference type="EMBL" id="GMM45234.1"/>
    </source>
</evidence>
<organism evidence="1 2">
    <name type="scientific">Pichia kluyveri</name>
    <name type="common">Yeast</name>
    <dbReference type="NCBI Taxonomy" id="36015"/>
    <lineage>
        <taxon>Eukaryota</taxon>
        <taxon>Fungi</taxon>
        <taxon>Dikarya</taxon>
        <taxon>Ascomycota</taxon>
        <taxon>Saccharomycotina</taxon>
        <taxon>Pichiomycetes</taxon>
        <taxon>Pichiales</taxon>
        <taxon>Pichiaceae</taxon>
        <taxon>Pichia</taxon>
    </lineage>
</organism>
<accession>A0AAV5R170</accession>
<gene>
    <name evidence="1" type="ORF">DAPK24_018090</name>
</gene>
<evidence type="ECO:0000313" key="2">
    <source>
        <dbReference type="Proteomes" id="UP001378960"/>
    </source>
</evidence>
<dbReference type="EMBL" id="BTGB01000002">
    <property type="protein sequence ID" value="GMM45234.1"/>
    <property type="molecule type" value="Genomic_DNA"/>
</dbReference>
<comment type="caution">
    <text evidence="1">The sequence shown here is derived from an EMBL/GenBank/DDBJ whole genome shotgun (WGS) entry which is preliminary data.</text>
</comment>
<dbReference type="InterPro" id="IPR036609">
    <property type="entry name" value="LCCL_sf"/>
</dbReference>
<dbReference type="InterPro" id="IPR013951">
    <property type="entry name" value="Rxt3"/>
</dbReference>
<proteinExistence type="predicted"/>